<dbReference type="EMBL" id="LCTZ01000002">
    <property type="protein sequence ID" value="KQC29088.1"/>
    <property type="molecule type" value="Genomic_DNA"/>
</dbReference>
<accession>A0A0Q1BWS0</accession>
<sequence>MLCFSPSIKGQEELHYTGPFQVGNYTGEVDYTYQINNGDTLLQGPFNFRRSNLGALLNQKDKTFSFSGDFIDGYPNGPWQFLFGEFESDKKTEVVGYQYRVNINGIQKEAKGNISMGKPDGLWTISEALIADSKIKETLFRSTINYADGVPQQSFRIEYGKSTLVGRFLRNGLAHDDWTMFGEGSTETWTFDDGVLTDIQLGTEEERKSIPIYQESFGTFKIINLDTRFSQLLKLQLSENDAHSLQEGITMVLDENASHYKKLDDILSQLGPSEFMPMFKVKVPYAPLDSVENKQLVKIKNSYEDAQRLAKGLLENTQLNLLKRSDNEAQFLYEVVQHLNTFFVGPLKKLVSYQQQDVLDYATREQLMNHLFPEGVPSKRVSVSQGVEELQFFELEDSDNYEFEAPAYESLSQIAQYANESLRHIADLLYKKVENEQQQQEFVTLEARMITQINQLNQVIDSTEASGKVLQAMESIKTQAENNLNSYSTLAKTEGKLENAQLLVGCLNTFQNLAQNIGSLPQKALEIQELYKDAVWNPFMANIMDEEVKKRITIAYHNVLIPHILKQVNSDLGCDKAIVLNRLLVNLHNRMLQLRDEDTAKLERKLRKERNPNTVMELFNLQPLEK</sequence>
<evidence type="ECO:0000313" key="2">
    <source>
        <dbReference type="Proteomes" id="UP000050827"/>
    </source>
</evidence>
<dbReference type="Proteomes" id="UP000050827">
    <property type="component" value="Unassembled WGS sequence"/>
</dbReference>
<gene>
    <name evidence="1" type="ORF">AAY42_03620</name>
</gene>
<evidence type="ECO:0000313" key="1">
    <source>
        <dbReference type="EMBL" id="KQC29088.1"/>
    </source>
</evidence>
<proteinExistence type="predicted"/>
<keyword evidence="2" id="KW-1185">Reference proteome</keyword>
<comment type="caution">
    <text evidence="1">The sequence shown here is derived from an EMBL/GenBank/DDBJ whole genome shotgun (WGS) entry which is preliminary data.</text>
</comment>
<dbReference type="AlphaFoldDB" id="A0A0Q1BWS0"/>
<protein>
    <submittedName>
        <fullName evidence="1">Uncharacterized protein</fullName>
    </submittedName>
</protein>
<organism evidence="1 2">
    <name type="scientific">Flagellimonas eckloniae</name>
    <dbReference type="NCBI Taxonomy" id="346185"/>
    <lineage>
        <taxon>Bacteria</taxon>
        <taxon>Pseudomonadati</taxon>
        <taxon>Bacteroidota</taxon>
        <taxon>Flavobacteriia</taxon>
        <taxon>Flavobacteriales</taxon>
        <taxon>Flavobacteriaceae</taxon>
        <taxon>Flagellimonas</taxon>
    </lineage>
</organism>
<name>A0A0Q1BWS0_9FLAO</name>
<dbReference type="STRING" id="346185.AAY42_03620"/>
<reference evidence="1 2" key="1">
    <citation type="submission" date="2015-04" db="EMBL/GenBank/DDBJ databases">
        <title>Complete genome of flavobacterium.</title>
        <authorList>
            <person name="Kwon Y.M."/>
            <person name="Kim S.-J."/>
        </authorList>
    </citation>
    <scope>NUCLEOTIDE SEQUENCE [LARGE SCALE GENOMIC DNA]</scope>
    <source>
        <strain evidence="1 2">DK169</strain>
    </source>
</reference>